<feature type="compositionally biased region" description="Basic and acidic residues" evidence="1">
    <location>
        <begin position="1"/>
        <end position="10"/>
    </location>
</feature>
<dbReference type="AlphaFoldDB" id="A0AB33IDJ4"/>
<feature type="compositionally biased region" description="Low complexity" evidence="1">
    <location>
        <begin position="83"/>
        <end position="95"/>
    </location>
</feature>
<organism evidence="2 3">
    <name type="scientific">Acetobacter aceti NBRC 14818</name>
    <dbReference type="NCBI Taxonomy" id="887700"/>
    <lineage>
        <taxon>Bacteria</taxon>
        <taxon>Pseudomonadati</taxon>
        <taxon>Pseudomonadota</taxon>
        <taxon>Alphaproteobacteria</taxon>
        <taxon>Acetobacterales</taxon>
        <taxon>Acetobacteraceae</taxon>
        <taxon>Acetobacter</taxon>
        <taxon>Acetobacter subgen. Acetobacter</taxon>
    </lineage>
</organism>
<evidence type="ECO:0008006" key="4">
    <source>
        <dbReference type="Google" id="ProtNLM"/>
    </source>
</evidence>
<evidence type="ECO:0000313" key="3">
    <source>
        <dbReference type="Proteomes" id="UP000516424"/>
    </source>
</evidence>
<keyword evidence="3" id="KW-1185">Reference proteome</keyword>
<proteinExistence type="predicted"/>
<protein>
    <recommendedName>
        <fullName evidence="4">Histone H1-like protein</fullName>
    </recommendedName>
</protein>
<dbReference type="Proteomes" id="UP000516424">
    <property type="component" value="Chromosome"/>
</dbReference>
<feature type="region of interest" description="Disordered" evidence="1">
    <location>
        <begin position="127"/>
        <end position="163"/>
    </location>
</feature>
<sequence>MARKPTKEVKATSATTRQVARQKAEPVPATKRRTKAAPEESVTKPRAKRAVAATKSAPKTTVKAAPKKIVAAAPAKPARKTAAKTAMPKAVAKTPRAAKSVTKPAGRKLEVVTKLSAVEKLRITQETRKQKRLDRLAAEKESAATKRPATRVRATAGRKPRRA</sequence>
<evidence type="ECO:0000313" key="2">
    <source>
        <dbReference type="EMBL" id="BCK74881.1"/>
    </source>
</evidence>
<feature type="region of interest" description="Disordered" evidence="1">
    <location>
        <begin position="1"/>
        <end position="105"/>
    </location>
</feature>
<reference evidence="2 3" key="1">
    <citation type="journal article" date="2011" name="Microbiology">
        <title>Transcriptome response to different carbon sources in Acetobacter aceti.</title>
        <authorList>
            <person name="Sakurai K."/>
            <person name="Arai H."/>
            <person name="Ishii M."/>
            <person name="Igarashi Y."/>
        </authorList>
    </citation>
    <scope>NUCLEOTIDE SEQUENCE [LARGE SCALE GENOMIC DNA]</scope>
    <source>
        <strain evidence="2 3">NBRC 14818</strain>
    </source>
</reference>
<dbReference type="EMBL" id="AP023410">
    <property type="protein sequence ID" value="BCK74881.1"/>
    <property type="molecule type" value="Genomic_DNA"/>
</dbReference>
<name>A0AB33IDJ4_ACEAC</name>
<evidence type="ECO:0000256" key="1">
    <source>
        <dbReference type="SAM" id="MobiDB-lite"/>
    </source>
</evidence>
<accession>A0AB33IDJ4</accession>
<gene>
    <name evidence="2" type="ORF">EMQ_0487</name>
</gene>
<feature type="compositionally biased region" description="Low complexity" evidence="1">
    <location>
        <begin position="50"/>
        <end position="76"/>
    </location>
</feature>
<feature type="compositionally biased region" description="Basic and acidic residues" evidence="1">
    <location>
        <begin position="127"/>
        <end position="144"/>
    </location>
</feature>